<comment type="caution">
    <text evidence="2">The sequence shown here is derived from an EMBL/GenBank/DDBJ whole genome shotgun (WGS) entry which is preliminary data.</text>
</comment>
<evidence type="ECO:0000313" key="3">
    <source>
        <dbReference type="Proteomes" id="UP000237682"/>
    </source>
</evidence>
<dbReference type="AlphaFoldDB" id="A0A2S9QGN7"/>
<feature type="chain" id="PRO_5015684761" evidence="1">
    <location>
        <begin position="22"/>
        <end position="106"/>
    </location>
</feature>
<dbReference type="EMBL" id="PUEJ01000002">
    <property type="protein sequence ID" value="PRH88517.1"/>
    <property type="molecule type" value="Genomic_DNA"/>
</dbReference>
<dbReference type="Proteomes" id="UP000237682">
    <property type="component" value="Unassembled WGS sequence"/>
</dbReference>
<evidence type="ECO:0000313" key="2">
    <source>
        <dbReference type="EMBL" id="PRH88517.1"/>
    </source>
</evidence>
<protein>
    <submittedName>
        <fullName evidence="2">Uncharacterized protein</fullName>
    </submittedName>
</protein>
<keyword evidence="1" id="KW-0732">Signal</keyword>
<sequence length="106" mass="11393">MGGIIRVIIAVALLCSLPAVAQAGIRFGPATCPVPADAAFKVLGARGELDGVASEYAWLRKNRPGWRRDRQVLLNGNGRLYDVLDISKGSAKQAICFDISDFFGKM</sequence>
<reference evidence="2 3" key="1">
    <citation type="submission" date="2018-02" db="EMBL/GenBank/DDBJ databases">
        <title>Whole genome sequencing of endophytic bacterium.</title>
        <authorList>
            <person name="Eedara R."/>
            <person name="Podile A.R."/>
        </authorList>
    </citation>
    <scope>NUCLEOTIDE SEQUENCE [LARGE SCALE GENOMIC DNA]</scope>
    <source>
        <strain evidence="2 3">RP1T</strain>
    </source>
</reference>
<name>A0A2S9QGN7_9HYPH</name>
<evidence type="ECO:0000256" key="1">
    <source>
        <dbReference type="SAM" id="SignalP"/>
    </source>
</evidence>
<feature type="signal peptide" evidence="1">
    <location>
        <begin position="1"/>
        <end position="21"/>
    </location>
</feature>
<dbReference type="OrthoDB" id="686440at2"/>
<gene>
    <name evidence="2" type="ORF">C5L14_04540</name>
</gene>
<proteinExistence type="predicted"/>
<accession>A0A2S9QGN7</accession>
<keyword evidence="3" id="KW-1185">Reference proteome</keyword>
<dbReference type="RefSeq" id="WP_105860868.1">
    <property type="nucleotide sequence ID" value="NZ_PUEJ01000002.1"/>
</dbReference>
<organism evidence="2 3">
    <name type="scientific">Labrys okinawensis</name>
    <dbReference type="NCBI Taxonomy" id="346911"/>
    <lineage>
        <taxon>Bacteria</taxon>
        <taxon>Pseudomonadati</taxon>
        <taxon>Pseudomonadota</taxon>
        <taxon>Alphaproteobacteria</taxon>
        <taxon>Hyphomicrobiales</taxon>
        <taxon>Xanthobacteraceae</taxon>
        <taxon>Labrys</taxon>
    </lineage>
</organism>